<proteinExistence type="predicted"/>
<reference evidence="2 3" key="1">
    <citation type="journal article" date="2019" name="Sci. Rep.">
        <title>A high-quality genome of Eragrostis curvula grass provides insights into Poaceae evolution and supports new strategies to enhance forage quality.</title>
        <authorList>
            <person name="Carballo J."/>
            <person name="Santos B.A.C.M."/>
            <person name="Zappacosta D."/>
            <person name="Garbus I."/>
            <person name="Selva J.P."/>
            <person name="Gallo C.A."/>
            <person name="Diaz A."/>
            <person name="Albertini E."/>
            <person name="Caccamo M."/>
            <person name="Echenique V."/>
        </authorList>
    </citation>
    <scope>NUCLEOTIDE SEQUENCE [LARGE SCALE GENOMIC DNA]</scope>
    <source>
        <strain evidence="3">cv. Victoria</strain>
        <tissue evidence="2">Leaf</tissue>
    </source>
</reference>
<evidence type="ECO:0000313" key="3">
    <source>
        <dbReference type="Proteomes" id="UP000324897"/>
    </source>
</evidence>
<accession>A0A5J9UJC8</accession>
<dbReference type="Gramene" id="TVU23411">
    <property type="protein sequence ID" value="TVU23411"/>
    <property type="gene ID" value="EJB05_25775"/>
</dbReference>
<protein>
    <submittedName>
        <fullName evidence="2">Uncharacterized protein</fullName>
    </submittedName>
</protein>
<dbReference type="EMBL" id="RWGY01000013">
    <property type="protein sequence ID" value="TVU23411.1"/>
    <property type="molecule type" value="Genomic_DNA"/>
</dbReference>
<comment type="caution">
    <text evidence="2">The sequence shown here is derived from an EMBL/GenBank/DDBJ whole genome shotgun (WGS) entry which is preliminary data.</text>
</comment>
<feature type="region of interest" description="Disordered" evidence="1">
    <location>
        <begin position="97"/>
        <end position="129"/>
    </location>
</feature>
<sequence length="230" mass="25964">MPGCGEEPSCRARAGEIGPRHLTAMAATGELQARHGMVAQQRPSSSTAVETEHRLALLPSNLSPKGSFSSVPLQRAAAVSIECVMVEETRRKTFLWQRPGQSRNAPASPPPLTAGRVMDRPPSDPSPLPDPSWVLLDRFVHYSRRRRGVYRRRPHDLSHVRRLHRPPLTNVMDPTAVAAHRHAVLFRLTVPVEDPAWWHVHCCFPVDYFVYSASLQNVMFYFVRLFESTF</sequence>
<evidence type="ECO:0000256" key="1">
    <source>
        <dbReference type="SAM" id="MobiDB-lite"/>
    </source>
</evidence>
<evidence type="ECO:0000313" key="2">
    <source>
        <dbReference type="EMBL" id="TVU23411.1"/>
    </source>
</evidence>
<name>A0A5J9UJC8_9POAL</name>
<organism evidence="2 3">
    <name type="scientific">Eragrostis curvula</name>
    <name type="common">weeping love grass</name>
    <dbReference type="NCBI Taxonomy" id="38414"/>
    <lineage>
        <taxon>Eukaryota</taxon>
        <taxon>Viridiplantae</taxon>
        <taxon>Streptophyta</taxon>
        <taxon>Embryophyta</taxon>
        <taxon>Tracheophyta</taxon>
        <taxon>Spermatophyta</taxon>
        <taxon>Magnoliopsida</taxon>
        <taxon>Liliopsida</taxon>
        <taxon>Poales</taxon>
        <taxon>Poaceae</taxon>
        <taxon>PACMAD clade</taxon>
        <taxon>Chloridoideae</taxon>
        <taxon>Eragrostideae</taxon>
        <taxon>Eragrostidinae</taxon>
        <taxon>Eragrostis</taxon>
    </lineage>
</organism>
<feature type="non-terminal residue" evidence="2">
    <location>
        <position position="1"/>
    </location>
</feature>
<keyword evidence="3" id="KW-1185">Reference proteome</keyword>
<gene>
    <name evidence="2" type="ORF">EJB05_25775</name>
</gene>
<dbReference type="Proteomes" id="UP000324897">
    <property type="component" value="Chromosome 2"/>
</dbReference>
<dbReference type="AlphaFoldDB" id="A0A5J9UJC8"/>